<name>A0A7I7MBQ7_9MYCO</name>
<accession>A0A7I7MBQ7</accession>
<gene>
    <name evidence="1" type="ORF">MPSYJ_31790</name>
</gene>
<dbReference type="RefSeq" id="WP_163723140.1">
    <property type="nucleotide sequence ID" value="NZ_AP022574.1"/>
</dbReference>
<evidence type="ECO:0000313" key="1">
    <source>
        <dbReference type="EMBL" id="BBX69718.1"/>
    </source>
</evidence>
<dbReference type="EMBL" id="AP022574">
    <property type="protein sequence ID" value="BBX69718.1"/>
    <property type="molecule type" value="Genomic_DNA"/>
</dbReference>
<protein>
    <submittedName>
        <fullName evidence="1">Uncharacterized protein</fullName>
    </submittedName>
</protein>
<reference evidence="1 2" key="1">
    <citation type="journal article" date="2019" name="Emerg. Microbes Infect.">
        <title>Comprehensive subspecies identification of 175 nontuberculous mycobacteria species based on 7547 genomic profiles.</title>
        <authorList>
            <person name="Matsumoto Y."/>
            <person name="Kinjo T."/>
            <person name="Motooka D."/>
            <person name="Nabeya D."/>
            <person name="Jung N."/>
            <person name="Uechi K."/>
            <person name="Horii T."/>
            <person name="Iida T."/>
            <person name="Fujita J."/>
            <person name="Nakamura S."/>
        </authorList>
    </citation>
    <scope>NUCLEOTIDE SEQUENCE [LARGE SCALE GENOMIC DNA]</scope>
    <source>
        <strain evidence="1 2">JCM 13323</strain>
    </source>
</reference>
<dbReference type="KEGG" id="mpsc:MPSYJ_31790"/>
<dbReference type="Proteomes" id="UP000466514">
    <property type="component" value="Chromosome"/>
</dbReference>
<proteinExistence type="predicted"/>
<organism evidence="1 2">
    <name type="scientific">Mycolicibacterium psychrotolerans</name>
    <dbReference type="NCBI Taxonomy" id="216929"/>
    <lineage>
        <taxon>Bacteria</taxon>
        <taxon>Bacillati</taxon>
        <taxon>Actinomycetota</taxon>
        <taxon>Actinomycetes</taxon>
        <taxon>Mycobacteriales</taxon>
        <taxon>Mycobacteriaceae</taxon>
        <taxon>Mycolicibacterium</taxon>
    </lineage>
</organism>
<keyword evidence="2" id="KW-1185">Reference proteome</keyword>
<evidence type="ECO:0000313" key="2">
    <source>
        <dbReference type="Proteomes" id="UP000466514"/>
    </source>
</evidence>
<sequence length="125" mass="13372">MNEALVTWWTQVGDHVNAIETAAGAISTAGEAEDIPAMYAACSQYHDGVAGLQGHMPPPDPPFATKLQAALSDYDVSMHFCVEGTNDISPEEMQHALKFLQSGNASMQEASRVLSRDLGRPVEIG</sequence>
<dbReference type="AlphaFoldDB" id="A0A7I7MBQ7"/>